<dbReference type="EMBL" id="CAVMJV010000100">
    <property type="protein sequence ID" value="CAK5096794.1"/>
    <property type="molecule type" value="Genomic_DNA"/>
</dbReference>
<comment type="caution">
    <text evidence="1">The sequence shown here is derived from an EMBL/GenBank/DDBJ whole genome shotgun (WGS) entry which is preliminary data.</text>
</comment>
<name>A0ACB1ASS4_MELEN</name>
<evidence type="ECO:0000313" key="2">
    <source>
        <dbReference type="Proteomes" id="UP001497535"/>
    </source>
</evidence>
<reference evidence="1" key="1">
    <citation type="submission" date="2023-11" db="EMBL/GenBank/DDBJ databases">
        <authorList>
            <person name="Poullet M."/>
        </authorList>
    </citation>
    <scope>NUCLEOTIDE SEQUENCE</scope>
    <source>
        <strain evidence="1">E1834</strain>
    </source>
</reference>
<sequence>MNAREAFLAQEDPTGDNVESLIKKHEDFDKAIASQQEKLNNLDQLAKQLVASEHYEKHAINTKREQIFDRWDRLKERLTEKRSKLGESQTLLQFYRDVDEVENWISEKFQIAQEVDYCDPTNIQQKHQKQQAFEAELSANAERIATIISAGQNLISSAKCGGGEDAVSQCLNALNDQWELLVKTSTEKSARLKEANKQKTFIESMKDLEFWLGEVETLLSSKDTDCDLPSIENLLKKHQLLEADINAHADRVANVNGQTEALMEADQFYKDSIETRRQGITERYANVKDMAKQRRENLNKAITVHQLLIDIDDEESWIKLKKLLVSSDDYGHDLTGVQNLNGKHRRLDIELASQLATKHKYKILDLKQLSFYKRVK</sequence>
<accession>A0ACB1ASS4</accession>
<dbReference type="Proteomes" id="UP001497535">
    <property type="component" value="Unassembled WGS sequence"/>
</dbReference>
<organism evidence="1 2">
    <name type="scientific">Meloidogyne enterolobii</name>
    <name type="common">Root-knot nematode worm</name>
    <name type="synonym">Meloidogyne mayaguensis</name>
    <dbReference type="NCBI Taxonomy" id="390850"/>
    <lineage>
        <taxon>Eukaryota</taxon>
        <taxon>Metazoa</taxon>
        <taxon>Ecdysozoa</taxon>
        <taxon>Nematoda</taxon>
        <taxon>Chromadorea</taxon>
        <taxon>Rhabditida</taxon>
        <taxon>Tylenchina</taxon>
        <taxon>Tylenchomorpha</taxon>
        <taxon>Tylenchoidea</taxon>
        <taxon>Meloidogynidae</taxon>
        <taxon>Meloidogyninae</taxon>
        <taxon>Meloidogyne</taxon>
    </lineage>
</organism>
<keyword evidence="2" id="KW-1185">Reference proteome</keyword>
<evidence type="ECO:0000313" key="1">
    <source>
        <dbReference type="EMBL" id="CAK5096794.1"/>
    </source>
</evidence>
<gene>
    <name evidence="1" type="ORF">MENTE1834_LOCUS41207</name>
</gene>
<protein>
    <submittedName>
        <fullName evidence="1">Uncharacterized protein</fullName>
    </submittedName>
</protein>
<proteinExistence type="predicted"/>